<evidence type="ECO:0000313" key="1">
    <source>
        <dbReference type="EMBL" id="PON20506.1"/>
    </source>
</evidence>
<name>A0A2P4Z898_9HYPO</name>
<comment type="caution">
    <text evidence="1">The sequence shown here is derived from an EMBL/GenBank/DDBJ whole genome shotgun (WGS) entry which is preliminary data.</text>
</comment>
<keyword evidence="2" id="KW-1185">Reference proteome</keyword>
<dbReference type="AlphaFoldDB" id="A0A2P4Z898"/>
<reference evidence="1 2" key="1">
    <citation type="journal article" date="2016" name="Genome Announc.">
        <title>Draft Whole-Genome Sequence of Trichoderma gamsii T6085, a Promising Biocontrol Agent of Fusarium Head Blight on Wheat.</title>
        <authorList>
            <person name="Baroncelli R."/>
            <person name="Zapparata A."/>
            <person name="Piaggeschi G."/>
            <person name="Sarrocco S."/>
            <person name="Vannacci G."/>
        </authorList>
    </citation>
    <scope>NUCLEOTIDE SEQUENCE [LARGE SCALE GENOMIC DNA]</scope>
    <source>
        <strain evidence="1 2">T6085</strain>
    </source>
</reference>
<dbReference type="PANTHER" id="PTHR13229">
    <property type="entry name" value="PROTEIN KISH-A"/>
    <property type="match status" value="1"/>
</dbReference>
<gene>
    <name evidence="1" type="ORF">TGAM01_v210608</name>
</gene>
<organism evidence="1 2">
    <name type="scientific">Trichoderma gamsii</name>
    <dbReference type="NCBI Taxonomy" id="398673"/>
    <lineage>
        <taxon>Eukaryota</taxon>
        <taxon>Fungi</taxon>
        <taxon>Dikarya</taxon>
        <taxon>Ascomycota</taxon>
        <taxon>Pezizomycotina</taxon>
        <taxon>Sordariomycetes</taxon>
        <taxon>Hypocreomycetidae</taxon>
        <taxon>Hypocreales</taxon>
        <taxon>Hypocreaceae</taxon>
        <taxon>Trichoderma</taxon>
    </lineage>
</organism>
<dbReference type="GeneID" id="29990092"/>
<dbReference type="EMBL" id="JPDN02000067">
    <property type="protein sequence ID" value="PON20506.1"/>
    <property type="molecule type" value="Genomic_DNA"/>
</dbReference>
<sequence>MVFCAFQLQVPSTRHLAIDLHERLCPPFHPGYHGPEQERVCNKPIYYTSYSGPKANNWPYRVMGIFWKCARIGERLSPYISICCVIMAVRVLSPDIFFYFQKIGSTEY</sequence>
<dbReference type="InterPro" id="IPR051523">
    <property type="entry name" value="KISH_domain"/>
</dbReference>
<dbReference type="Proteomes" id="UP000054821">
    <property type="component" value="Unassembled WGS sequence"/>
</dbReference>
<accession>A0A2P4Z898</accession>
<protein>
    <submittedName>
        <fullName evidence="1">Uncharacterized protein</fullName>
    </submittedName>
</protein>
<proteinExistence type="predicted"/>
<dbReference type="RefSeq" id="XP_024404418.1">
    <property type="nucleotide sequence ID" value="XM_024550834.1"/>
</dbReference>
<evidence type="ECO:0000313" key="2">
    <source>
        <dbReference type="Proteomes" id="UP000054821"/>
    </source>
</evidence>
<dbReference type="STRING" id="398673.A0A2P4Z898"/>